<feature type="transmembrane region" description="Helical" evidence="1">
    <location>
        <begin position="6"/>
        <end position="23"/>
    </location>
</feature>
<dbReference type="AlphaFoldDB" id="A0A378QQ04"/>
<evidence type="ECO:0000256" key="1">
    <source>
        <dbReference type="SAM" id="Phobius"/>
    </source>
</evidence>
<proteinExistence type="predicted"/>
<name>A0A378QQ04_9GAMM</name>
<dbReference type="Proteomes" id="UP000254618">
    <property type="component" value="Unassembled WGS sequence"/>
</dbReference>
<evidence type="ECO:0000313" key="3">
    <source>
        <dbReference type="Proteomes" id="UP000254618"/>
    </source>
</evidence>
<keyword evidence="1" id="KW-1133">Transmembrane helix</keyword>
<dbReference type="EMBL" id="UGQF01000001">
    <property type="protein sequence ID" value="STZ02947.1"/>
    <property type="molecule type" value="Genomic_DNA"/>
</dbReference>
<keyword evidence="1" id="KW-0472">Membrane</keyword>
<keyword evidence="1" id="KW-0812">Transmembrane</keyword>
<protein>
    <submittedName>
        <fullName evidence="2">Uncharacterized protein</fullName>
    </submittedName>
</protein>
<gene>
    <name evidence="2" type="ORF">NCTC11012_01176</name>
</gene>
<accession>A0A378QQ04</accession>
<organism evidence="2 3">
    <name type="scientific">Moraxella equi</name>
    <dbReference type="NCBI Taxonomy" id="60442"/>
    <lineage>
        <taxon>Bacteria</taxon>
        <taxon>Pseudomonadati</taxon>
        <taxon>Pseudomonadota</taxon>
        <taxon>Gammaproteobacteria</taxon>
        <taxon>Moraxellales</taxon>
        <taxon>Moraxellaceae</taxon>
        <taxon>Moraxella</taxon>
    </lineage>
</organism>
<sequence length="42" mass="4851">MDIMTIIKLIVIFVFASIGANYVKNKFKSNFFITHHFLIFGA</sequence>
<evidence type="ECO:0000313" key="2">
    <source>
        <dbReference type="EMBL" id="STZ02947.1"/>
    </source>
</evidence>
<reference evidence="2 3" key="1">
    <citation type="submission" date="2018-06" db="EMBL/GenBank/DDBJ databases">
        <authorList>
            <consortium name="Pathogen Informatics"/>
            <person name="Doyle S."/>
        </authorList>
    </citation>
    <scope>NUCLEOTIDE SEQUENCE [LARGE SCALE GENOMIC DNA]</scope>
    <source>
        <strain evidence="2 3">NCTC11012</strain>
    </source>
</reference>